<dbReference type="InterPro" id="IPR012854">
    <property type="entry name" value="Cu_amine_oxidase-like_N"/>
</dbReference>
<dbReference type="Pfam" id="PF04294">
    <property type="entry name" value="VanW"/>
    <property type="match status" value="1"/>
</dbReference>
<gene>
    <name evidence="2" type="ORF">XD66_0834</name>
</gene>
<dbReference type="InterPro" id="IPR007391">
    <property type="entry name" value="Vancomycin_resist_VanW"/>
</dbReference>
<feature type="domain" description="Copper amine oxidase-like N-terminal" evidence="1">
    <location>
        <begin position="224"/>
        <end position="271"/>
    </location>
</feature>
<organism evidence="2 3">
    <name type="scientific">Thermacetogenium phaeum</name>
    <dbReference type="NCBI Taxonomy" id="85874"/>
    <lineage>
        <taxon>Bacteria</taxon>
        <taxon>Bacillati</taxon>
        <taxon>Bacillota</taxon>
        <taxon>Clostridia</taxon>
        <taxon>Thermoanaerobacterales</taxon>
        <taxon>Thermoanaerobacteraceae</taxon>
        <taxon>Thermacetogenium</taxon>
    </lineage>
</organism>
<reference evidence="3" key="1">
    <citation type="journal article" date="2015" name="MBio">
        <title>Genome-Resolved Metagenomic Analysis Reveals Roles for Candidate Phyla and Other Microbial Community Members in Biogeochemical Transformations in Oil Reservoirs.</title>
        <authorList>
            <person name="Hu P."/>
            <person name="Tom L."/>
            <person name="Singh A."/>
            <person name="Thomas B.C."/>
            <person name="Baker B.J."/>
            <person name="Piceno Y.M."/>
            <person name="Andersen G.L."/>
            <person name="Banfield J.F."/>
        </authorList>
    </citation>
    <scope>NUCLEOTIDE SEQUENCE [LARGE SCALE GENOMIC DNA]</scope>
</reference>
<dbReference type="InterPro" id="IPR052913">
    <property type="entry name" value="Glycopeptide_resist_protein"/>
</dbReference>
<proteinExistence type="predicted"/>
<dbReference type="SUPFAM" id="SSF55383">
    <property type="entry name" value="Copper amine oxidase, domain N"/>
    <property type="match status" value="1"/>
</dbReference>
<dbReference type="Pfam" id="PF07833">
    <property type="entry name" value="Cu_amine_oxidN1"/>
    <property type="match status" value="1"/>
</dbReference>
<sequence>MILPAKIRAVESLCGVSFVLALLLGVLGLKNSEAQALPVVSGAVDDSVCRSVYEVSSVPAIVRQEILLSEAHLKVPNDPGGLRNAALAAKKINGTIVQPGAVFSFNRVVGERTQKNGFVPGPVVVRGRHGFRRGLDVGGGVCRTSTAVHHAVLKAGLKVVERHSHSIPVEYAKPGFDAAVNWGVWDYRFLNNTRNPIKIVVGIQGDVIEAQLYSIVPVNANVRVFLDGSEVLFSGRKPFVLNGITYVPPEFFEDNFGLKVTWDRLAKTVSIEGWGRLLKLSNGVLFTNETAMIPLRAVAEWFGAALSWEPGRVQIKSGMLPGCASRSEAAVKPKFLQPSPTSTPCT</sequence>
<dbReference type="PANTHER" id="PTHR35788:SF1">
    <property type="entry name" value="EXPORTED PROTEIN"/>
    <property type="match status" value="1"/>
</dbReference>
<dbReference type="Proteomes" id="UP000053326">
    <property type="component" value="Unassembled WGS sequence"/>
</dbReference>
<dbReference type="EMBL" id="LGFO01000091">
    <property type="protein sequence ID" value="KUK36459.1"/>
    <property type="molecule type" value="Genomic_DNA"/>
</dbReference>
<name>A0A117LBH1_9THEO</name>
<dbReference type="InterPro" id="IPR036582">
    <property type="entry name" value="Mao_N_sf"/>
</dbReference>
<dbReference type="PANTHER" id="PTHR35788">
    <property type="entry name" value="EXPORTED PROTEIN-RELATED"/>
    <property type="match status" value="1"/>
</dbReference>
<evidence type="ECO:0000313" key="3">
    <source>
        <dbReference type="Proteomes" id="UP000053326"/>
    </source>
</evidence>
<evidence type="ECO:0000313" key="2">
    <source>
        <dbReference type="EMBL" id="KUK36459.1"/>
    </source>
</evidence>
<protein>
    <submittedName>
        <fullName evidence="2">VanW family protein</fullName>
    </submittedName>
</protein>
<evidence type="ECO:0000259" key="1">
    <source>
        <dbReference type="Pfam" id="PF07833"/>
    </source>
</evidence>
<dbReference type="AlphaFoldDB" id="A0A117LBH1"/>
<accession>A0A117LBH1</accession>
<comment type="caution">
    <text evidence="2">The sequence shown here is derived from an EMBL/GenBank/DDBJ whole genome shotgun (WGS) entry which is preliminary data.</text>
</comment>